<feature type="compositionally biased region" description="Low complexity" evidence="1">
    <location>
        <begin position="86"/>
        <end position="95"/>
    </location>
</feature>
<evidence type="ECO:0000256" key="1">
    <source>
        <dbReference type="SAM" id="MobiDB-lite"/>
    </source>
</evidence>
<name>A0ABR1W9M2_9PEZI</name>
<keyword evidence="3" id="KW-1185">Reference proteome</keyword>
<feature type="region of interest" description="Disordered" evidence="1">
    <location>
        <begin position="1"/>
        <end position="138"/>
    </location>
</feature>
<protein>
    <submittedName>
        <fullName evidence="2">Uncharacterized protein</fullName>
    </submittedName>
</protein>
<organism evidence="2 3">
    <name type="scientific">Apiospora phragmitis</name>
    <dbReference type="NCBI Taxonomy" id="2905665"/>
    <lineage>
        <taxon>Eukaryota</taxon>
        <taxon>Fungi</taxon>
        <taxon>Dikarya</taxon>
        <taxon>Ascomycota</taxon>
        <taxon>Pezizomycotina</taxon>
        <taxon>Sordariomycetes</taxon>
        <taxon>Xylariomycetidae</taxon>
        <taxon>Amphisphaeriales</taxon>
        <taxon>Apiosporaceae</taxon>
        <taxon>Apiospora</taxon>
    </lineage>
</organism>
<dbReference type="Proteomes" id="UP001480595">
    <property type="component" value="Unassembled WGS sequence"/>
</dbReference>
<dbReference type="GeneID" id="92087454"/>
<accession>A0ABR1W9M2</accession>
<gene>
    <name evidence="2" type="ORF">PG994_002982</name>
</gene>
<feature type="compositionally biased region" description="Polar residues" evidence="1">
    <location>
        <begin position="124"/>
        <end position="138"/>
    </location>
</feature>
<evidence type="ECO:0000313" key="2">
    <source>
        <dbReference type="EMBL" id="KAK8079175.1"/>
    </source>
</evidence>
<feature type="compositionally biased region" description="Polar residues" evidence="1">
    <location>
        <begin position="1"/>
        <end position="11"/>
    </location>
</feature>
<proteinExistence type="predicted"/>
<sequence>MTDLDGTSSTVGEEPAGASALSTLVANEGLPQGLNVNSGGDDYDIPDAAADLRPTTSHAASGSQYSSMISPVSMAMSSRGHHRSSSHSLFALSSRPGSDSQSWESFIEDAVAPILDQHPPSGKRSWSMSGAESKPSSS</sequence>
<reference evidence="2 3" key="1">
    <citation type="submission" date="2023-01" db="EMBL/GenBank/DDBJ databases">
        <title>Analysis of 21 Apiospora genomes using comparative genomics revels a genus with tremendous synthesis potential of carbohydrate active enzymes and secondary metabolites.</title>
        <authorList>
            <person name="Sorensen T."/>
        </authorList>
    </citation>
    <scope>NUCLEOTIDE SEQUENCE [LARGE SCALE GENOMIC DNA]</scope>
    <source>
        <strain evidence="2 3">CBS 135458</strain>
    </source>
</reference>
<comment type="caution">
    <text evidence="2">The sequence shown here is derived from an EMBL/GenBank/DDBJ whole genome shotgun (WGS) entry which is preliminary data.</text>
</comment>
<dbReference type="RefSeq" id="XP_066720246.1">
    <property type="nucleotide sequence ID" value="XM_066854391.1"/>
</dbReference>
<evidence type="ECO:0000313" key="3">
    <source>
        <dbReference type="Proteomes" id="UP001480595"/>
    </source>
</evidence>
<feature type="compositionally biased region" description="Polar residues" evidence="1">
    <location>
        <begin position="54"/>
        <end position="70"/>
    </location>
</feature>
<dbReference type="EMBL" id="JAQQWL010000003">
    <property type="protein sequence ID" value="KAK8079175.1"/>
    <property type="molecule type" value="Genomic_DNA"/>
</dbReference>